<dbReference type="AlphaFoldDB" id="A0A8S0WPP1"/>
<feature type="compositionally biased region" description="Basic and acidic residues" evidence="1">
    <location>
        <begin position="522"/>
        <end position="534"/>
    </location>
</feature>
<dbReference type="Gene3D" id="3.80.10.10">
    <property type="entry name" value="Ribonuclease Inhibitor"/>
    <property type="match status" value="1"/>
</dbReference>
<evidence type="ECO:0000313" key="3">
    <source>
        <dbReference type="Proteomes" id="UP000467700"/>
    </source>
</evidence>
<evidence type="ECO:0000256" key="1">
    <source>
        <dbReference type="SAM" id="MobiDB-lite"/>
    </source>
</evidence>
<dbReference type="Proteomes" id="UP000467700">
    <property type="component" value="Unassembled WGS sequence"/>
</dbReference>
<dbReference type="SUPFAM" id="SSF52047">
    <property type="entry name" value="RNI-like"/>
    <property type="match status" value="1"/>
</dbReference>
<reference evidence="2 3" key="1">
    <citation type="submission" date="2020-01" db="EMBL/GenBank/DDBJ databases">
        <authorList>
            <person name="Gupta K D."/>
        </authorList>
    </citation>
    <scope>NUCLEOTIDE SEQUENCE [LARGE SCALE GENOMIC DNA]</scope>
</reference>
<comment type="caution">
    <text evidence="2">The sequence shown here is derived from an EMBL/GenBank/DDBJ whole genome shotgun (WGS) entry which is preliminary data.</text>
</comment>
<feature type="region of interest" description="Disordered" evidence="1">
    <location>
        <begin position="499"/>
        <end position="540"/>
    </location>
</feature>
<dbReference type="InterPro" id="IPR032675">
    <property type="entry name" value="LRR_dom_sf"/>
</dbReference>
<dbReference type="EMBL" id="CACVBS010000035">
    <property type="protein sequence ID" value="CAA7262332.1"/>
    <property type="molecule type" value="Genomic_DNA"/>
</dbReference>
<protein>
    <recommendedName>
        <fullName evidence="4">F-box domain-containing protein</fullName>
    </recommendedName>
</protein>
<evidence type="ECO:0008006" key="4">
    <source>
        <dbReference type="Google" id="ProtNLM"/>
    </source>
</evidence>
<proteinExistence type="predicted"/>
<evidence type="ECO:0000313" key="2">
    <source>
        <dbReference type="EMBL" id="CAA7262332.1"/>
    </source>
</evidence>
<sequence length="540" mass="61453">MSTKPAGWELSVEDLLTALKWKLEAGDDGFHDNASISSSELANWWNKKCDGRIRQAADIVDLVHSRRNISSLINRVPVEILGQIMLFLQPQYGDAFLDPDKVHCLRPSQAHSWIKITHVCKSLRAAALNNPSLWCSINLATCISPGSGALGMAFLERSKPFPIDLYHQFSPPLDSGLYEHYRVKHSPSLPTMFEELDAFYDHLRKIPERIRSLYLEDEITDLAWAVLQGPLPNLRTLHIAPRISQWDGTALHGFVKVLPSMNMRRLRLADFLIPKVLPGSLTHLLVVGEDYGPSVRELRKPLNPLPNLEYLRLSGPWTFEQTDRDENPERVVNLKSLRKLEIVENDSWSEIGFPMHSLEIFIFPMDAELVWETCNLCDEGTFHEEYDEDEDEEPWAASLLPPQRYMEQVTDVLWRPGPGRTFTLKGPSLLVEESSPSSVHVLLRAAAACIPNVSHLDLGGVSDFQQDFLLLRLYSTVQHLEVYGYESLSTLLVQLQAEDSEGPERQTFTQAFQDYRPHRRRELGGSRHSAEDFARNTTSR</sequence>
<gene>
    <name evidence="2" type="ORF">AAE3_LOCUS4128</name>
</gene>
<name>A0A8S0WPP1_CYCAE</name>
<dbReference type="OrthoDB" id="2884925at2759"/>
<accession>A0A8S0WPP1</accession>
<organism evidence="2 3">
    <name type="scientific">Cyclocybe aegerita</name>
    <name type="common">Black poplar mushroom</name>
    <name type="synonym">Agrocybe aegerita</name>
    <dbReference type="NCBI Taxonomy" id="1973307"/>
    <lineage>
        <taxon>Eukaryota</taxon>
        <taxon>Fungi</taxon>
        <taxon>Dikarya</taxon>
        <taxon>Basidiomycota</taxon>
        <taxon>Agaricomycotina</taxon>
        <taxon>Agaricomycetes</taxon>
        <taxon>Agaricomycetidae</taxon>
        <taxon>Agaricales</taxon>
        <taxon>Agaricineae</taxon>
        <taxon>Bolbitiaceae</taxon>
        <taxon>Cyclocybe</taxon>
    </lineage>
</organism>
<keyword evidence="3" id="KW-1185">Reference proteome</keyword>